<dbReference type="InterPro" id="IPR002931">
    <property type="entry name" value="Transglutaminase-like"/>
</dbReference>
<dbReference type="AlphaFoldDB" id="A0A6C1KF82"/>
<dbReference type="Pfam" id="PF01841">
    <property type="entry name" value="Transglut_core"/>
    <property type="match status" value="1"/>
</dbReference>
<dbReference type="RefSeq" id="WP_138399210.1">
    <property type="nucleotide sequence ID" value="NZ_JBAFVI010000002.1"/>
</dbReference>
<dbReference type="PANTHER" id="PTHR33490">
    <property type="entry name" value="BLR5614 PROTEIN-RELATED"/>
    <property type="match status" value="1"/>
</dbReference>
<proteinExistence type="predicted"/>
<dbReference type="OrthoDB" id="5438043at2"/>
<accession>A0A6C1KF82</accession>
<feature type="domain" description="Transglutaminase-like" evidence="1">
    <location>
        <begin position="161"/>
        <end position="227"/>
    </location>
</feature>
<name>A0A6C1KF82_XANAU</name>
<dbReference type="PANTHER" id="PTHR33490:SF12">
    <property type="entry name" value="BLL5557 PROTEIN"/>
    <property type="match status" value="1"/>
</dbReference>
<dbReference type="SMART" id="SM00460">
    <property type="entry name" value="TGc"/>
    <property type="match status" value="1"/>
</dbReference>
<dbReference type="SUPFAM" id="SSF54001">
    <property type="entry name" value="Cysteine proteinases"/>
    <property type="match status" value="1"/>
</dbReference>
<sequence>MKIRAGYEIIHTCPKPTPMILTLSVHPSRVNDLESVDRMMFDPPIPANTYHDSFGNFCHVIEAPAGQLKIHSDFVIRDSGKPDLVAPGAVQHPLGDLPVDTLLFLLGSRYCETDRLSNVAWNLFGNVPKGWPLVQAICDFVHGHITFNYAHASPLRTAFDAYTERRGVCRDFAHLAVTLCRCMNIPARYCTGYLGDFGVPIDVNPMDFSAWFEVYLGDRWYTFDARHNTQRIGRILMARGRDATDVAIVTSFGPATLASFKVVSDEVV</sequence>
<dbReference type="EMBL" id="VAUP01000022">
    <property type="protein sequence ID" value="TLX42850.1"/>
    <property type="molecule type" value="Genomic_DNA"/>
</dbReference>
<protein>
    <submittedName>
        <fullName evidence="2">Transglutaminase family protein</fullName>
    </submittedName>
</protein>
<dbReference type="Gene3D" id="3.10.620.30">
    <property type="match status" value="1"/>
</dbReference>
<evidence type="ECO:0000313" key="2">
    <source>
        <dbReference type="EMBL" id="TLX42850.1"/>
    </source>
</evidence>
<dbReference type="GeneID" id="95773638"/>
<evidence type="ECO:0000313" key="3">
    <source>
        <dbReference type="Proteomes" id="UP000305131"/>
    </source>
</evidence>
<evidence type="ECO:0000259" key="1">
    <source>
        <dbReference type="SMART" id="SM00460"/>
    </source>
</evidence>
<dbReference type="Gene3D" id="2.60.40.2250">
    <property type="match status" value="1"/>
</dbReference>
<reference evidence="2 3" key="1">
    <citation type="submission" date="2019-05" db="EMBL/GenBank/DDBJ databases">
        <authorList>
            <person name="Zhou X."/>
        </authorList>
    </citation>
    <scope>NUCLEOTIDE SEQUENCE [LARGE SCALE GENOMIC DNA]</scope>
    <source>
        <strain evidence="2 3">DSM 432</strain>
    </source>
</reference>
<organism evidence="2 3">
    <name type="scientific">Xanthobacter autotrophicus</name>
    <dbReference type="NCBI Taxonomy" id="280"/>
    <lineage>
        <taxon>Bacteria</taxon>
        <taxon>Pseudomonadati</taxon>
        <taxon>Pseudomonadota</taxon>
        <taxon>Alphaproteobacteria</taxon>
        <taxon>Hyphomicrobiales</taxon>
        <taxon>Xanthobacteraceae</taxon>
        <taxon>Xanthobacter</taxon>
    </lineage>
</organism>
<dbReference type="Proteomes" id="UP000305131">
    <property type="component" value="Unassembled WGS sequence"/>
</dbReference>
<gene>
    <name evidence="2" type="ORF">FBQ73_09265</name>
</gene>
<comment type="caution">
    <text evidence="2">The sequence shown here is derived from an EMBL/GenBank/DDBJ whole genome shotgun (WGS) entry which is preliminary data.</text>
</comment>
<dbReference type="InterPro" id="IPR038765">
    <property type="entry name" value="Papain-like_cys_pep_sf"/>
</dbReference>